<comment type="similarity">
    <text evidence="2">Belongs to the RER1 family.</text>
</comment>
<evidence type="ECO:0000256" key="2">
    <source>
        <dbReference type="ARBA" id="ARBA00006070"/>
    </source>
</evidence>
<evidence type="ECO:0000256" key="3">
    <source>
        <dbReference type="ARBA" id="ARBA00022692"/>
    </source>
</evidence>
<dbReference type="VEuPathDB" id="FungiDB:B1J91_B04697g"/>
<dbReference type="VEuPathDB" id="FungiDB:GWK60_B04543"/>
<dbReference type="AlphaFoldDB" id="A0A0W0CGG3"/>
<organism evidence="7 8">
    <name type="scientific">Candida glabrata</name>
    <name type="common">Yeast</name>
    <name type="synonym">Torulopsis glabrata</name>
    <dbReference type="NCBI Taxonomy" id="5478"/>
    <lineage>
        <taxon>Eukaryota</taxon>
        <taxon>Fungi</taxon>
        <taxon>Dikarya</taxon>
        <taxon>Ascomycota</taxon>
        <taxon>Saccharomycotina</taxon>
        <taxon>Saccharomycetes</taxon>
        <taxon>Saccharomycetales</taxon>
        <taxon>Saccharomycetaceae</taxon>
        <taxon>Nakaseomyces</taxon>
    </lineage>
</organism>
<feature type="transmembrane region" description="Helical" evidence="6">
    <location>
        <begin position="31"/>
        <end position="60"/>
    </location>
</feature>
<dbReference type="GO" id="GO:0030134">
    <property type="term" value="C:COPII-coated ER to Golgi transport vesicle"/>
    <property type="evidence" value="ECO:0007669"/>
    <property type="project" value="EnsemblFungi"/>
</dbReference>
<keyword evidence="5 6" id="KW-0472">Membrane</keyword>
<comment type="subcellular location">
    <subcellularLocation>
        <location evidence="1">Membrane</location>
        <topology evidence="1">Multi-pass membrane protein</topology>
    </subcellularLocation>
</comment>
<dbReference type="PANTHER" id="PTHR10743:SF0">
    <property type="entry name" value="PROTEIN RER1"/>
    <property type="match status" value="1"/>
</dbReference>
<evidence type="ECO:0000256" key="6">
    <source>
        <dbReference type="SAM" id="Phobius"/>
    </source>
</evidence>
<dbReference type="GO" id="GO:0006621">
    <property type="term" value="P:protein retention in ER lumen"/>
    <property type="evidence" value="ECO:0007669"/>
    <property type="project" value="EnsemblFungi"/>
</dbReference>
<sequence length="102" mass="12025">MKSEACILSKLYQFYVDKSTLYIKERWAAELGFLVLFVLRIVFGQGWYLFASISVVNLYLAFLKCKFDDSLQQDENNNELEAGEKSNEFCPFIKRLPDFRFL</sequence>
<protein>
    <submittedName>
        <fullName evidence="7">Protein RER1</fullName>
    </submittedName>
</protein>
<keyword evidence="4 6" id="KW-1133">Transmembrane helix</keyword>
<dbReference type="EMBL" id="LLZZ01000128">
    <property type="protein sequence ID" value="KTB01946.1"/>
    <property type="molecule type" value="Genomic_DNA"/>
</dbReference>
<dbReference type="GO" id="GO:0000324">
    <property type="term" value="C:fungal-type vacuole"/>
    <property type="evidence" value="ECO:0007669"/>
    <property type="project" value="EnsemblFungi"/>
</dbReference>
<proteinExistence type="inferred from homology"/>
<accession>A0A0W0CGG3</accession>
<dbReference type="Proteomes" id="UP000054886">
    <property type="component" value="Unassembled WGS sequence"/>
</dbReference>
<dbReference type="GO" id="GO:0000139">
    <property type="term" value="C:Golgi membrane"/>
    <property type="evidence" value="ECO:0007669"/>
    <property type="project" value="TreeGrafter"/>
</dbReference>
<evidence type="ECO:0000256" key="1">
    <source>
        <dbReference type="ARBA" id="ARBA00004141"/>
    </source>
</evidence>
<dbReference type="GO" id="GO:0006890">
    <property type="term" value="P:retrograde vesicle-mediated transport, Golgi to endoplasmic reticulum"/>
    <property type="evidence" value="ECO:0007669"/>
    <property type="project" value="EnsemblFungi"/>
</dbReference>
<gene>
    <name evidence="7" type="ORF">AO440_004298</name>
</gene>
<dbReference type="InterPro" id="IPR004932">
    <property type="entry name" value="Rer1"/>
</dbReference>
<dbReference type="GO" id="GO:0030137">
    <property type="term" value="C:COPI-coated vesicle"/>
    <property type="evidence" value="ECO:0007669"/>
    <property type="project" value="EnsemblFungi"/>
</dbReference>
<dbReference type="Pfam" id="PF03248">
    <property type="entry name" value="Rer1"/>
    <property type="match status" value="1"/>
</dbReference>
<reference evidence="7 8" key="1">
    <citation type="submission" date="2015-10" db="EMBL/GenBank/DDBJ databases">
        <title>Draft genomes sequences of Candida glabrata isolates 1A, 1B, 2A, 2B, 3A and 3B.</title>
        <authorList>
            <person name="Haavelsrud O.E."/>
            <person name="Gaustad P."/>
        </authorList>
    </citation>
    <scope>NUCLEOTIDE SEQUENCE [LARGE SCALE GENOMIC DNA]</scope>
    <source>
        <strain evidence="7">910700640</strain>
    </source>
</reference>
<dbReference type="VEuPathDB" id="FungiDB:GVI51_B04609"/>
<evidence type="ECO:0000256" key="5">
    <source>
        <dbReference type="ARBA" id="ARBA00023136"/>
    </source>
</evidence>
<comment type="caution">
    <text evidence="7">The sequence shown here is derived from an EMBL/GenBank/DDBJ whole genome shotgun (WGS) entry which is preliminary data.</text>
</comment>
<evidence type="ECO:0000313" key="8">
    <source>
        <dbReference type="Proteomes" id="UP000054886"/>
    </source>
</evidence>
<keyword evidence="3 6" id="KW-0812">Transmembrane</keyword>
<evidence type="ECO:0000313" key="7">
    <source>
        <dbReference type="EMBL" id="KTB01946.1"/>
    </source>
</evidence>
<dbReference type="PANTHER" id="PTHR10743">
    <property type="entry name" value="PROTEIN RER1"/>
    <property type="match status" value="1"/>
</dbReference>
<dbReference type="GO" id="GO:0005783">
    <property type="term" value="C:endoplasmic reticulum"/>
    <property type="evidence" value="ECO:0007669"/>
    <property type="project" value="GOC"/>
</dbReference>
<dbReference type="VEuPathDB" id="FungiDB:CAGL0B04697g"/>
<name>A0A0W0CGG3_CANGB</name>
<evidence type="ECO:0000256" key="4">
    <source>
        <dbReference type="ARBA" id="ARBA00022989"/>
    </source>
</evidence>